<dbReference type="SMART" id="SM00700">
    <property type="entry name" value="JHBP"/>
    <property type="match status" value="1"/>
</dbReference>
<dbReference type="GO" id="GO:0005615">
    <property type="term" value="C:extracellular space"/>
    <property type="evidence" value="ECO:0007669"/>
    <property type="project" value="TreeGrafter"/>
</dbReference>
<dbReference type="InterPro" id="IPR010562">
    <property type="entry name" value="Haemolymph_juvenile_hormone-bd"/>
</dbReference>
<keyword evidence="1" id="KW-0732">Signal</keyword>
<proteinExistence type="predicted"/>
<evidence type="ECO:0000313" key="2">
    <source>
        <dbReference type="Proteomes" id="UP000504615"/>
    </source>
</evidence>
<accession>A0A6I9VUW6</accession>
<dbReference type="OrthoDB" id="7546384at2759"/>
<sequence>MLFYILSIFSVITFGLSASPTLHLITCKRDSANYSTCLKHALEEAWPRFTKGIPEIGFPTLDPLFYKYVKVSIDTGEIHAEIIFTNVSGSGLAEARFSDIRAHFLDDDVFRLEIDVYVPKLYASGFVKARGTLSSFVLSGGGYYNVTAEDVSGPWDLIGHVVNDTWIVESFRAVPSLQKLKVQSDDLFDGNKELNNLVLTFVNEYWPSLYRVLLPIAVKEWNPWFTSIANTFFSKVSFSELFP</sequence>
<dbReference type="PANTHER" id="PTHR11008">
    <property type="entry name" value="PROTEIN TAKEOUT-LIKE PROTEIN"/>
    <property type="match status" value="1"/>
</dbReference>
<evidence type="ECO:0000256" key="1">
    <source>
        <dbReference type="SAM" id="SignalP"/>
    </source>
</evidence>
<feature type="chain" id="PRO_5027082094" evidence="1">
    <location>
        <begin position="19"/>
        <end position="243"/>
    </location>
</feature>
<gene>
    <name evidence="3" type="primary">LOC105423709</name>
</gene>
<reference evidence="3" key="1">
    <citation type="submission" date="2025-08" db="UniProtKB">
        <authorList>
            <consortium name="RefSeq"/>
        </authorList>
    </citation>
    <scope>IDENTIFICATION</scope>
</reference>
<protein>
    <submittedName>
        <fullName evidence="3">Uncharacterized protein LOC105423709</fullName>
    </submittedName>
</protein>
<dbReference type="Gene3D" id="3.15.10.30">
    <property type="entry name" value="Haemolymph juvenile hormone binding protein"/>
    <property type="match status" value="1"/>
</dbReference>
<feature type="signal peptide" evidence="1">
    <location>
        <begin position="1"/>
        <end position="18"/>
    </location>
</feature>
<dbReference type="Proteomes" id="UP000504615">
    <property type="component" value="Unplaced"/>
</dbReference>
<dbReference type="GeneID" id="105423709"/>
<organism evidence="2 3">
    <name type="scientific">Pogonomyrmex barbatus</name>
    <name type="common">red harvester ant</name>
    <dbReference type="NCBI Taxonomy" id="144034"/>
    <lineage>
        <taxon>Eukaryota</taxon>
        <taxon>Metazoa</taxon>
        <taxon>Ecdysozoa</taxon>
        <taxon>Arthropoda</taxon>
        <taxon>Hexapoda</taxon>
        <taxon>Insecta</taxon>
        <taxon>Pterygota</taxon>
        <taxon>Neoptera</taxon>
        <taxon>Endopterygota</taxon>
        <taxon>Hymenoptera</taxon>
        <taxon>Apocrita</taxon>
        <taxon>Aculeata</taxon>
        <taxon>Formicoidea</taxon>
        <taxon>Formicidae</taxon>
        <taxon>Myrmicinae</taxon>
        <taxon>Pogonomyrmex</taxon>
    </lineage>
</organism>
<dbReference type="PANTHER" id="PTHR11008:SF18">
    <property type="entry name" value="BCDNA.GH05536-RELATED"/>
    <property type="match status" value="1"/>
</dbReference>
<dbReference type="RefSeq" id="XP_011631867.1">
    <property type="nucleotide sequence ID" value="XM_011633565.2"/>
</dbReference>
<keyword evidence="2" id="KW-1185">Reference proteome</keyword>
<evidence type="ECO:0000313" key="3">
    <source>
        <dbReference type="RefSeq" id="XP_011631867.1"/>
    </source>
</evidence>
<dbReference type="InterPro" id="IPR038606">
    <property type="entry name" value="To_sf"/>
</dbReference>
<dbReference type="KEGG" id="pbar:105423709"/>
<dbReference type="Pfam" id="PF06585">
    <property type="entry name" value="JHBP"/>
    <property type="match status" value="1"/>
</dbReference>
<name>A0A6I9VUW6_9HYME</name>
<dbReference type="AlphaFoldDB" id="A0A6I9VUW6"/>